<evidence type="ECO:0008006" key="3">
    <source>
        <dbReference type="Google" id="ProtNLM"/>
    </source>
</evidence>
<evidence type="ECO:0000313" key="2">
    <source>
        <dbReference type="Proteomes" id="UP000005396"/>
    </source>
</evidence>
<proteinExistence type="predicted"/>
<evidence type="ECO:0000313" key="1">
    <source>
        <dbReference type="EMBL" id="EDP14697.1"/>
    </source>
</evidence>
<gene>
    <name evidence="1" type="ORF">CLOBOL_05240</name>
</gene>
<dbReference type="InterPro" id="IPR027417">
    <property type="entry name" value="P-loop_NTPase"/>
</dbReference>
<protein>
    <recommendedName>
        <fullName evidence="3">Cytidylate kinase-like family protein</fullName>
    </recommendedName>
</protein>
<dbReference type="SUPFAM" id="SSF52540">
    <property type="entry name" value="P-loop containing nucleoside triphosphate hydrolases"/>
    <property type="match status" value="1"/>
</dbReference>
<accession>A8RYV6</accession>
<reference evidence="1 2" key="1">
    <citation type="submission" date="2007-08" db="EMBL/GenBank/DDBJ databases">
        <authorList>
            <person name="Fulton L."/>
            <person name="Clifton S."/>
            <person name="Fulton B."/>
            <person name="Xu J."/>
            <person name="Minx P."/>
            <person name="Pepin K.H."/>
            <person name="Johnson M."/>
            <person name="Thiruvilangam P."/>
            <person name="Bhonagiri V."/>
            <person name="Nash W.E."/>
            <person name="Mardis E.R."/>
            <person name="Wilson R.K."/>
        </authorList>
    </citation>
    <scope>NUCLEOTIDE SEQUENCE [LARGE SCALE GENOMIC DNA]</scope>
    <source>
        <strain evidence="2">ATCC BAA-613 / DSM 15670 / CCUG 46953 / JCM 12243 / WAL 16351</strain>
    </source>
</reference>
<dbReference type="eggNOG" id="COG1102">
    <property type="taxonomic scope" value="Bacteria"/>
</dbReference>
<sequence length="196" mass="21941">MVMNRAITISREYGSGGREIGEKLARRLGIPFYDKELIAMIAKEGNIETSVLEANDEVDPDFDNYSPRQVPPDYQIAMTQRIYAAQATVIRNLNDKGPCVIVGRCADAILPDAVNIFVFSDMENRINRIMSLNPGLTREEAKASILAVDKRRKAYHEYYSTTQWGDMDAYDICLNSGLAGVEGCLEAALTYIKYVK</sequence>
<dbReference type="AlphaFoldDB" id="A8RYV6"/>
<dbReference type="Proteomes" id="UP000005396">
    <property type="component" value="Unassembled WGS sequence"/>
</dbReference>
<dbReference type="Gene3D" id="3.40.50.300">
    <property type="entry name" value="P-loop containing nucleotide triphosphate hydrolases"/>
    <property type="match status" value="1"/>
</dbReference>
<dbReference type="PaxDb" id="411902-CLOBOL_05240"/>
<dbReference type="HOGENOM" id="CLU_065155_3_1_9"/>
<dbReference type="Pfam" id="PF13189">
    <property type="entry name" value="Cytidylate_kin2"/>
    <property type="match status" value="1"/>
</dbReference>
<name>A8RYV6_ENTBW</name>
<comment type="caution">
    <text evidence="1">The sequence shown here is derived from an EMBL/GenBank/DDBJ whole genome shotgun (WGS) entry which is preliminary data.</text>
</comment>
<reference evidence="1 2" key="2">
    <citation type="submission" date="2007-09" db="EMBL/GenBank/DDBJ databases">
        <title>Draft genome sequence of Clostridium bolteae (ATCC BAA-613).</title>
        <authorList>
            <person name="Sudarsanam P."/>
            <person name="Ley R."/>
            <person name="Guruge J."/>
            <person name="Turnbaugh P.J."/>
            <person name="Mahowald M."/>
            <person name="Liep D."/>
            <person name="Gordon J."/>
        </authorList>
    </citation>
    <scope>NUCLEOTIDE SEQUENCE [LARGE SCALE GENOMIC DNA]</scope>
    <source>
        <strain evidence="2">ATCC BAA-613 / DSM 15670 / CCUG 46953 / JCM 12243 / WAL 16351</strain>
    </source>
</reference>
<organism evidence="1 2">
    <name type="scientific">Enterocloster bolteae (strain ATCC BAA-613 / DSM 15670 / CCUG 46953 / JCM 12243 / WAL 16351)</name>
    <name type="common">Clostridium bolteae</name>
    <dbReference type="NCBI Taxonomy" id="411902"/>
    <lineage>
        <taxon>Bacteria</taxon>
        <taxon>Bacillati</taxon>
        <taxon>Bacillota</taxon>
        <taxon>Clostridia</taxon>
        <taxon>Lachnospirales</taxon>
        <taxon>Lachnospiraceae</taxon>
        <taxon>Enterocloster</taxon>
    </lineage>
</organism>
<dbReference type="EMBL" id="ABCC02000039">
    <property type="protein sequence ID" value="EDP14697.1"/>
    <property type="molecule type" value="Genomic_DNA"/>
</dbReference>